<keyword evidence="7" id="KW-1185">Reference proteome</keyword>
<evidence type="ECO:0000256" key="3">
    <source>
        <dbReference type="SAM" id="SignalP"/>
    </source>
</evidence>
<dbReference type="EMBL" id="CAJPWZ010003081">
    <property type="protein sequence ID" value="CAG2251310.1"/>
    <property type="molecule type" value="Genomic_DNA"/>
</dbReference>
<protein>
    <submittedName>
        <fullName evidence="6">GPCPD1</fullName>
        <ecNumber evidence="6">3.1.4.2</ecNumber>
    </submittedName>
</protein>
<dbReference type="AlphaFoldDB" id="A0A8S3V0Y0"/>
<feature type="chain" id="PRO_5035725326" evidence="3">
    <location>
        <begin position="25"/>
        <end position="680"/>
    </location>
</feature>
<evidence type="ECO:0000313" key="6">
    <source>
        <dbReference type="EMBL" id="CAG2251310.1"/>
    </source>
</evidence>
<dbReference type="EC" id="3.1.4.2" evidence="6"/>
<dbReference type="Gene3D" id="2.60.40.10">
    <property type="entry name" value="Immunoglobulins"/>
    <property type="match status" value="1"/>
</dbReference>
<dbReference type="InterPro" id="IPR051578">
    <property type="entry name" value="GDPD"/>
</dbReference>
<dbReference type="SMART" id="SM01065">
    <property type="entry name" value="CBM_2"/>
    <property type="match status" value="1"/>
</dbReference>
<reference evidence="6" key="1">
    <citation type="submission" date="2021-03" db="EMBL/GenBank/DDBJ databases">
        <authorList>
            <person name="Bekaert M."/>
        </authorList>
    </citation>
    <scope>NUCLEOTIDE SEQUENCE</scope>
</reference>
<proteinExistence type="predicted"/>
<keyword evidence="3" id="KW-0732">Signal</keyword>
<feature type="domain" description="CBM20" evidence="4">
    <location>
        <begin position="10"/>
        <end position="143"/>
    </location>
</feature>
<evidence type="ECO:0000313" key="7">
    <source>
        <dbReference type="Proteomes" id="UP000683360"/>
    </source>
</evidence>
<dbReference type="SUPFAM" id="SSF51695">
    <property type="entry name" value="PLC-like phosphodiesterases"/>
    <property type="match status" value="1"/>
</dbReference>
<accession>A0A8S3V0Y0</accession>
<gene>
    <name evidence="6" type="ORF">MEDL_62963</name>
</gene>
<evidence type="ECO:0000256" key="2">
    <source>
        <dbReference type="SAM" id="MobiDB-lite"/>
    </source>
</evidence>
<dbReference type="GO" id="GO:2001070">
    <property type="term" value="F:starch binding"/>
    <property type="evidence" value="ECO:0007669"/>
    <property type="project" value="InterPro"/>
</dbReference>
<dbReference type="PROSITE" id="PS51704">
    <property type="entry name" value="GP_PDE"/>
    <property type="match status" value="1"/>
</dbReference>
<dbReference type="PANTHER" id="PTHR22958">
    <property type="entry name" value="GLYCEROPHOSPHORYL DIESTER PHOSPHODIESTERASE"/>
    <property type="match status" value="1"/>
</dbReference>
<dbReference type="GO" id="GO:0046475">
    <property type="term" value="P:glycerophospholipid catabolic process"/>
    <property type="evidence" value="ECO:0007669"/>
    <property type="project" value="TreeGrafter"/>
</dbReference>
<dbReference type="Proteomes" id="UP000683360">
    <property type="component" value="Unassembled WGS sequence"/>
</dbReference>
<dbReference type="PROSITE" id="PS51166">
    <property type="entry name" value="CBM20"/>
    <property type="match status" value="1"/>
</dbReference>
<comment type="caution">
    <text evidence="6">The sequence shown here is derived from an EMBL/GenBank/DDBJ whole genome shotgun (WGS) entry which is preliminary data.</text>
</comment>
<dbReference type="InterPro" id="IPR013783">
    <property type="entry name" value="Ig-like_fold"/>
</dbReference>
<dbReference type="InterPro" id="IPR030395">
    <property type="entry name" value="GP_PDE_dom"/>
</dbReference>
<feature type="region of interest" description="Disordered" evidence="2">
    <location>
        <begin position="429"/>
        <end position="453"/>
    </location>
</feature>
<evidence type="ECO:0000256" key="1">
    <source>
        <dbReference type="ARBA" id="ARBA00022801"/>
    </source>
</evidence>
<dbReference type="FunFam" id="3.20.20.190:FF:000032">
    <property type="entry name" value="Glycerophosphoryl diester phosphodiesterase, putative"/>
    <property type="match status" value="1"/>
</dbReference>
<evidence type="ECO:0000259" key="5">
    <source>
        <dbReference type="PROSITE" id="PS51704"/>
    </source>
</evidence>
<dbReference type="InterPro" id="IPR002044">
    <property type="entry name" value="CBM20"/>
</dbReference>
<keyword evidence="1 6" id="KW-0378">Hydrolase</keyword>
<name>A0A8S3V0Y0_MYTED</name>
<organism evidence="6 7">
    <name type="scientific">Mytilus edulis</name>
    <name type="common">Blue mussel</name>
    <dbReference type="NCBI Taxonomy" id="6550"/>
    <lineage>
        <taxon>Eukaryota</taxon>
        <taxon>Metazoa</taxon>
        <taxon>Spiralia</taxon>
        <taxon>Lophotrochozoa</taxon>
        <taxon>Mollusca</taxon>
        <taxon>Bivalvia</taxon>
        <taxon>Autobranchia</taxon>
        <taxon>Pteriomorphia</taxon>
        <taxon>Mytilida</taxon>
        <taxon>Mytiloidea</taxon>
        <taxon>Mytilidae</taxon>
        <taxon>Mytilinae</taxon>
        <taxon>Mytilus</taxon>
    </lineage>
</organism>
<dbReference type="SUPFAM" id="SSF49452">
    <property type="entry name" value="Starch-binding domain-like"/>
    <property type="match status" value="1"/>
</dbReference>
<feature type="domain" description="GP-PDE" evidence="5">
    <location>
        <begin position="339"/>
        <end position="636"/>
    </location>
</feature>
<dbReference type="InterPro" id="IPR017946">
    <property type="entry name" value="PLC-like_Pdiesterase_TIM-brl"/>
</dbReference>
<dbReference type="PANTHER" id="PTHR22958:SF1">
    <property type="entry name" value="GLYCEROPHOSPHOCHOLINE PHOSPHODIESTERASE GPCPD1"/>
    <property type="match status" value="1"/>
</dbReference>
<dbReference type="OrthoDB" id="1058301at2759"/>
<feature type="compositionally biased region" description="Basic and acidic residues" evidence="2">
    <location>
        <begin position="434"/>
        <end position="453"/>
    </location>
</feature>
<feature type="signal peptide" evidence="3">
    <location>
        <begin position="1"/>
        <end position="24"/>
    </location>
</feature>
<dbReference type="InterPro" id="IPR057506">
    <property type="entry name" value="C2_GPCPD1"/>
</dbReference>
<evidence type="ECO:0000259" key="4">
    <source>
        <dbReference type="PROSITE" id="PS51166"/>
    </source>
</evidence>
<dbReference type="Pfam" id="PF25329">
    <property type="entry name" value="C2_GDE1"/>
    <property type="match status" value="1"/>
</dbReference>
<dbReference type="Gene3D" id="3.20.20.190">
    <property type="entry name" value="Phosphatidylinositol (PI) phosphodiesterase"/>
    <property type="match status" value="1"/>
</dbReference>
<dbReference type="Pfam" id="PF00686">
    <property type="entry name" value="CBM_20"/>
    <property type="match status" value="1"/>
</dbReference>
<dbReference type="InterPro" id="IPR013784">
    <property type="entry name" value="Carb-bd-like_fold"/>
</dbReference>
<sequence>MCISFLHQLMQISMAFEVTFCVRAETDTGDSVCLVGDCEKIGNWNPHHAVILTRVSSPVTSKTANNTSNGMNIWKKTITLSDDTKDCRYRYFIARIVESDSEDSERVVDVLRWETNIKPRLFSPRDYLKDPAMYENTIDTFGEFGQKKHVSTGWLTDETEIHLRLHSNPIYMWKSRHRTQTYSIKCTPLDLRFRDTMHGDEEDDYQPITIPTANYTKVFVSTLKNGQEKPHIQKTYGEVYNPDDFMIFSARTIDPEYLGFQLNWFVHFPDKDPKNIGYNYIIPMEMKNTNDVKTILITGLTHKPIGQVKVDYLLIKPLVGLPMTMEVSYQNYWNFERAALDIGHKGMGSAHSQKESVRENTIASLQSAGSHGADFVEFDVMLSKDLVPVIYHDFHAFATYRKKRRDELENFRVSVKDLTVAELQSMQLSSVHAANEKDDRESDERYEDNVDPKETQPFPTLKQCFEDVDEHVGFNVEVKYPMLRMNGYIEESTYFDRNKFVDIILKSVFENAKDRRIVFSSFDPDICTLLRLKQNKYPVLLLTVGRIRHDEERADPRCVYVPIGVNFVNFANILGINVNSKTILDNHELIKDVKKSGQVLFCWGEETNDSNVINKLRELGVDGIIYDRWMVHEDVSDLWIVNDAKNIIGIDQMKSTKENVFKLEKRLKENVSQPVDNDSK</sequence>
<dbReference type="GO" id="GO:0047389">
    <property type="term" value="F:glycerophosphocholine phosphodiesterase activity"/>
    <property type="evidence" value="ECO:0007669"/>
    <property type="project" value="UniProtKB-EC"/>
</dbReference>
<dbReference type="Pfam" id="PF03009">
    <property type="entry name" value="GDPD"/>
    <property type="match status" value="1"/>
</dbReference>